<evidence type="ECO:0000256" key="1">
    <source>
        <dbReference type="ARBA" id="ARBA00004141"/>
    </source>
</evidence>
<dbReference type="GO" id="GO:0005886">
    <property type="term" value="C:plasma membrane"/>
    <property type="evidence" value="ECO:0007669"/>
    <property type="project" value="TreeGrafter"/>
</dbReference>
<feature type="transmembrane region" description="Helical" evidence="6">
    <location>
        <begin position="253"/>
        <end position="273"/>
    </location>
</feature>
<dbReference type="GO" id="GO:0051301">
    <property type="term" value="P:cell division"/>
    <property type="evidence" value="ECO:0007669"/>
    <property type="project" value="InterPro"/>
</dbReference>
<dbReference type="GO" id="GO:0008360">
    <property type="term" value="P:regulation of cell shape"/>
    <property type="evidence" value="ECO:0007669"/>
    <property type="project" value="UniProtKB-KW"/>
</dbReference>
<evidence type="ECO:0000256" key="5">
    <source>
        <dbReference type="ARBA" id="ARBA00023136"/>
    </source>
</evidence>
<dbReference type="PANTHER" id="PTHR30474">
    <property type="entry name" value="CELL CYCLE PROTEIN"/>
    <property type="match status" value="1"/>
</dbReference>
<feature type="transmembrane region" description="Helical" evidence="6">
    <location>
        <begin position="321"/>
        <end position="343"/>
    </location>
</feature>
<dbReference type="InterPro" id="IPR001182">
    <property type="entry name" value="FtsW/RodA"/>
</dbReference>
<reference evidence="8" key="1">
    <citation type="submission" date="2017-09" db="EMBL/GenBank/DDBJ databases">
        <title>Depth-based differentiation of microbial function through sediment-hosted aquifers and enrichment of novel symbionts in the deep terrestrial subsurface.</title>
        <authorList>
            <person name="Probst A.J."/>
            <person name="Ladd B."/>
            <person name="Jarett J.K."/>
            <person name="Geller-Mcgrath D.E."/>
            <person name="Sieber C.M.K."/>
            <person name="Emerson J.B."/>
            <person name="Anantharaman K."/>
            <person name="Thomas B.C."/>
            <person name="Malmstrom R."/>
            <person name="Stieglmeier M."/>
            <person name="Klingl A."/>
            <person name="Woyke T."/>
            <person name="Ryan C.M."/>
            <person name="Banfield J.F."/>
        </authorList>
    </citation>
    <scope>NUCLEOTIDE SEQUENCE [LARGE SCALE GENOMIC DNA]</scope>
</reference>
<feature type="transmembrane region" description="Helical" evidence="6">
    <location>
        <begin position="165"/>
        <end position="184"/>
    </location>
</feature>
<feature type="transmembrane region" description="Helical" evidence="6">
    <location>
        <begin position="56"/>
        <end position="74"/>
    </location>
</feature>
<dbReference type="Pfam" id="PF01098">
    <property type="entry name" value="FTSW_RODA_SPOVE"/>
    <property type="match status" value="1"/>
</dbReference>
<proteinExistence type="predicted"/>
<feature type="transmembrane region" description="Helical" evidence="6">
    <location>
        <begin position="118"/>
        <end position="136"/>
    </location>
</feature>
<dbReference type="EMBL" id="PFLI01000144">
    <property type="protein sequence ID" value="PIY71799.1"/>
    <property type="molecule type" value="Genomic_DNA"/>
</dbReference>
<organism evidence="7 8">
    <name type="scientific">Candidatus Roizmanbacteria bacterium CG_4_10_14_0_8_um_filter_33_9</name>
    <dbReference type="NCBI Taxonomy" id="1974826"/>
    <lineage>
        <taxon>Bacteria</taxon>
        <taxon>Candidatus Roizmaniibacteriota</taxon>
    </lineage>
</organism>
<feature type="transmembrane region" description="Helical" evidence="6">
    <location>
        <begin position="28"/>
        <end position="44"/>
    </location>
</feature>
<evidence type="ECO:0000256" key="6">
    <source>
        <dbReference type="SAM" id="Phobius"/>
    </source>
</evidence>
<evidence type="ECO:0000256" key="2">
    <source>
        <dbReference type="ARBA" id="ARBA00022692"/>
    </source>
</evidence>
<feature type="transmembrane region" description="Helical" evidence="6">
    <location>
        <begin position="142"/>
        <end position="158"/>
    </location>
</feature>
<comment type="caution">
    <text evidence="7">The sequence shown here is derived from an EMBL/GenBank/DDBJ whole genome shotgun (WGS) entry which is preliminary data.</text>
</comment>
<keyword evidence="4 6" id="KW-1133">Transmembrane helix</keyword>
<keyword evidence="5 6" id="KW-0472">Membrane</keyword>
<dbReference type="PANTHER" id="PTHR30474:SF1">
    <property type="entry name" value="PEPTIDOGLYCAN GLYCOSYLTRANSFERASE MRDB"/>
    <property type="match status" value="1"/>
</dbReference>
<dbReference type="Proteomes" id="UP000229401">
    <property type="component" value="Unassembled WGS sequence"/>
</dbReference>
<gene>
    <name evidence="7" type="ORF">COY87_04300</name>
</gene>
<keyword evidence="3" id="KW-0133">Cell shape</keyword>
<comment type="subcellular location">
    <subcellularLocation>
        <location evidence="1">Membrane</location>
        <topology evidence="1">Multi-pass membrane protein</topology>
    </subcellularLocation>
</comment>
<keyword evidence="2 6" id="KW-0812">Transmembrane</keyword>
<name>A0A2M7QHK6_9BACT</name>
<dbReference type="AlphaFoldDB" id="A0A2M7QHK6"/>
<evidence type="ECO:0000313" key="7">
    <source>
        <dbReference type="EMBL" id="PIY71799.1"/>
    </source>
</evidence>
<dbReference type="GO" id="GO:0015648">
    <property type="term" value="F:lipid-linked peptidoglycan transporter activity"/>
    <property type="evidence" value="ECO:0007669"/>
    <property type="project" value="TreeGrafter"/>
</dbReference>
<evidence type="ECO:0000313" key="8">
    <source>
        <dbReference type="Proteomes" id="UP000229401"/>
    </source>
</evidence>
<evidence type="ECO:0008006" key="9">
    <source>
        <dbReference type="Google" id="ProtNLM"/>
    </source>
</evidence>
<accession>A0A2M7QHK6</accession>
<evidence type="ECO:0000256" key="3">
    <source>
        <dbReference type="ARBA" id="ARBA00022960"/>
    </source>
</evidence>
<dbReference type="GO" id="GO:0032153">
    <property type="term" value="C:cell division site"/>
    <property type="evidence" value="ECO:0007669"/>
    <property type="project" value="TreeGrafter"/>
</dbReference>
<sequence>MISILLPSFFIFIFGFFSLLGINPQIARQQFINFAIGFVVFYIIRKFGRKFIISNAQFFFFLFTLLLLITYIIGFEVKGSKRWIDLYFFNFQSSEFLKVFFILYLSQLFVKLSNIEYTFRRLALLLLMLLIPSFIVFKQPDLGNAIVYVYLFFILLFFSKISKKYIVSIISFLFLIVPLLVVFLKDYQKNRILSFFSLYLEQQGNAYNMIQAMITVGSGKWFGKGLGLSTQSRLFFLPENKTDFAFSTLIEQFGFFGGFIVLVLYLVLFFFLFKRITLLLKKNDDESKIMFLYVLGIFSYIFFQMFVNIGMNLGVLPIAGIALPFISSGGSLIVTLFLGFALIP</sequence>
<evidence type="ECO:0000256" key="4">
    <source>
        <dbReference type="ARBA" id="ARBA00022989"/>
    </source>
</evidence>
<feature type="transmembrane region" description="Helical" evidence="6">
    <location>
        <begin position="5"/>
        <end position="22"/>
    </location>
</feature>
<protein>
    <recommendedName>
        <fullName evidence="9">Rod shape-determining protein RodA</fullName>
    </recommendedName>
</protein>
<feature type="transmembrane region" description="Helical" evidence="6">
    <location>
        <begin position="86"/>
        <end position="106"/>
    </location>
</feature>
<feature type="transmembrane region" description="Helical" evidence="6">
    <location>
        <begin position="289"/>
        <end position="309"/>
    </location>
</feature>